<proteinExistence type="predicted"/>
<sequence length="63" mass="6915">MWPAKRLIQGIDGGGPSDAPADEFTFLRSQVQAIFPALQYNIVGTQRPLTATETATYYSNILL</sequence>
<comment type="caution">
    <text evidence="1">The sequence shown here is derived from an EMBL/GenBank/DDBJ whole genome shotgun (WGS) entry which is preliminary data.</text>
</comment>
<organism evidence="1">
    <name type="scientific">marine sediment metagenome</name>
    <dbReference type="NCBI Taxonomy" id="412755"/>
    <lineage>
        <taxon>unclassified sequences</taxon>
        <taxon>metagenomes</taxon>
        <taxon>ecological metagenomes</taxon>
    </lineage>
</organism>
<gene>
    <name evidence="1" type="ORF">S01H4_62079</name>
</gene>
<feature type="non-terminal residue" evidence="1">
    <location>
        <position position="63"/>
    </location>
</feature>
<accession>X1EFV7</accession>
<reference evidence="1" key="1">
    <citation type="journal article" date="2014" name="Front. Microbiol.">
        <title>High frequency of phylogenetically diverse reductive dehalogenase-homologous genes in deep subseafloor sedimentary metagenomes.</title>
        <authorList>
            <person name="Kawai M."/>
            <person name="Futagami T."/>
            <person name="Toyoda A."/>
            <person name="Takaki Y."/>
            <person name="Nishi S."/>
            <person name="Hori S."/>
            <person name="Arai W."/>
            <person name="Tsubouchi T."/>
            <person name="Morono Y."/>
            <person name="Uchiyama I."/>
            <person name="Ito T."/>
            <person name="Fujiyama A."/>
            <person name="Inagaki F."/>
            <person name="Takami H."/>
        </authorList>
    </citation>
    <scope>NUCLEOTIDE SEQUENCE</scope>
    <source>
        <strain evidence="1">Expedition CK06-06</strain>
    </source>
</reference>
<evidence type="ECO:0000313" key="1">
    <source>
        <dbReference type="EMBL" id="GAH16024.1"/>
    </source>
</evidence>
<name>X1EFV7_9ZZZZ</name>
<dbReference type="AlphaFoldDB" id="X1EFV7"/>
<dbReference type="EMBL" id="BART01036958">
    <property type="protein sequence ID" value="GAH16024.1"/>
    <property type="molecule type" value="Genomic_DNA"/>
</dbReference>
<protein>
    <submittedName>
        <fullName evidence="1">Uncharacterized protein</fullName>
    </submittedName>
</protein>